<keyword evidence="1" id="KW-0175">Coiled coil</keyword>
<dbReference type="AlphaFoldDB" id="A0A853ZTB7"/>
<sequence length="106" mass="11558">MANDLEELKRKRDQLNARIQQSEARIKANTKKEDDRVKVLVGAATLDHLKRTAVLPGGGLNDLLSLMDGFLTRPTERTAVLGTDKRGSEALHRVIGIKGAAAQEGE</sequence>
<organism evidence="2 3">
    <name type="scientific">Pseudomonas versuta</name>
    <dbReference type="NCBI Taxonomy" id="1788301"/>
    <lineage>
        <taxon>Bacteria</taxon>
        <taxon>Pseudomonadati</taxon>
        <taxon>Pseudomonadota</taxon>
        <taxon>Gammaproteobacteria</taxon>
        <taxon>Pseudomonadales</taxon>
        <taxon>Pseudomonadaceae</taxon>
        <taxon>Pseudomonas</taxon>
    </lineage>
</organism>
<dbReference type="Proteomes" id="UP000185990">
    <property type="component" value="Unassembled WGS sequence"/>
</dbReference>
<dbReference type="EMBL" id="MPJD01000023">
    <property type="protein sequence ID" value="OKA21430.1"/>
    <property type="molecule type" value="Genomic_DNA"/>
</dbReference>
<feature type="coiled-coil region" evidence="1">
    <location>
        <begin position="5"/>
        <end position="32"/>
    </location>
</feature>
<evidence type="ECO:0000256" key="1">
    <source>
        <dbReference type="SAM" id="Coils"/>
    </source>
</evidence>
<evidence type="ECO:0000313" key="3">
    <source>
        <dbReference type="Proteomes" id="UP000185990"/>
    </source>
</evidence>
<accession>A0A853ZTB7</accession>
<protein>
    <recommendedName>
        <fullName evidence="4">Mobilization protein</fullName>
    </recommendedName>
</protein>
<evidence type="ECO:0000313" key="2">
    <source>
        <dbReference type="EMBL" id="OKA21430.1"/>
    </source>
</evidence>
<proteinExistence type="predicted"/>
<evidence type="ECO:0008006" key="4">
    <source>
        <dbReference type="Google" id="ProtNLM"/>
    </source>
</evidence>
<reference evidence="2 3" key="1">
    <citation type="submission" date="2016-11" db="EMBL/GenBank/DDBJ databases">
        <title>Draft genome of Pseudomonas versuta A4R1.12.</title>
        <authorList>
            <person name="See-Too W.-S."/>
        </authorList>
    </citation>
    <scope>NUCLEOTIDE SEQUENCE [LARGE SCALE GENOMIC DNA]</scope>
    <source>
        <strain evidence="2 3">A4R1.12</strain>
    </source>
</reference>
<name>A0A853ZTB7_9PSED</name>
<gene>
    <name evidence="2" type="ORF">BOH74_15405</name>
</gene>
<comment type="caution">
    <text evidence="2">The sequence shown here is derived from an EMBL/GenBank/DDBJ whole genome shotgun (WGS) entry which is preliminary data.</text>
</comment>
<dbReference type="RefSeq" id="WP_073509958.1">
    <property type="nucleotide sequence ID" value="NZ_MPJD01000023.1"/>
</dbReference>